<organism evidence="1 2">
    <name type="scientific">Nitrosomonas oligotropha</name>
    <dbReference type="NCBI Taxonomy" id="42354"/>
    <lineage>
        <taxon>Bacteria</taxon>
        <taxon>Pseudomonadati</taxon>
        <taxon>Pseudomonadota</taxon>
        <taxon>Betaproteobacteria</taxon>
        <taxon>Nitrosomonadales</taxon>
        <taxon>Nitrosomonadaceae</taxon>
        <taxon>Nitrosomonas</taxon>
    </lineage>
</organism>
<evidence type="ECO:0000313" key="2">
    <source>
        <dbReference type="Proteomes" id="UP000244128"/>
    </source>
</evidence>
<dbReference type="AlphaFoldDB" id="A0A2T5HDK9"/>
<reference evidence="1 2" key="1">
    <citation type="submission" date="2018-04" db="EMBL/GenBank/DDBJ databases">
        <title>Active sludge and wastewater microbial communities from Klosterneuburg, Austria.</title>
        <authorList>
            <person name="Wagner M."/>
        </authorList>
    </citation>
    <scope>NUCLEOTIDE SEQUENCE [LARGE SCALE GENOMIC DNA]</scope>
    <source>
        <strain evidence="1 2">Nm49</strain>
    </source>
</reference>
<dbReference type="Proteomes" id="UP000244128">
    <property type="component" value="Unassembled WGS sequence"/>
</dbReference>
<dbReference type="RefSeq" id="WP_107804337.1">
    <property type="nucleotide sequence ID" value="NZ_QAOI01000034.1"/>
</dbReference>
<dbReference type="EMBL" id="QAOI01000034">
    <property type="protein sequence ID" value="PTQ69648.1"/>
    <property type="molecule type" value="Genomic_DNA"/>
</dbReference>
<comment type="caution">
    <text evidence="1">The sequence shown here is derived from an EMBL/GenBank/DDBJ whole genome shotgun (WGS) entry which is preliminary data.</text>
</comment>
<accession>A0A2T5HDK9</accession>
<proteinExistence type="predicted"/>
<sequence length="408" mass="46572">MKIFNLKTIKDNSEVKLSVSIESEQLGLKELWFSTTEKYAHGLCGNRLDGFLVGMIFPAMQYGEDIHLEGCVSKKLLFNLNNYVIPLLMVFSPSAKRIKVTADEISTERLNCRGVGTGFSGGVDSFCTIYDRYELEKDPDYKINSFLFLNVGSHGIGNTEEERIFARTKFHNRYEYLSAFPKELDLDFIPLDSNLHQFHPWGHQLTHSLTTVSGVFIMQNLFNKYYFASTGFSYLELLKYYEAYLNRDVAIFDPTLLPLLSTESLELIADGTQYSRIEKMLHIVDYEPVHRYLNVCVGVQETHENCSVCSKCSRTLMTLNSIGRLDEFAHLFNIGKYKKQAELRYVCQQVLLQDKDPFARASIKLANENGVKLPSCFICLIFISLINVVKASLPPAMISKIKTILKQN</sequence>
<evidence type="ECO:0000313" key="1">
    <source>
        <dbReference type="EMBL" id="PTQ69648.1"/>
    </source>
</evidence>
<gene>
    <name evidence="1" type="ORF">C8R26_13415</name>
</gene>
<protein>
    <submittedName>
        <fullName evidence="1">Uncharacterized protein</fullName>
    </submittedName>
</protein>
<name>A0A2T5HDK9_9PROT</name>